<protein>
    <recommendedName>
        <fullName evidence="1">Fibrinogen C-terminal domain-containing protein</fullName>
    </recommendedName>
</protein>
<organism evidence="2 3">
    <name type="scientific">Synaphobranchus kaupii</name>
    <name type="common">Kaup's arrowtooth eel</name>
    <dbReference type="NCBI Taxonomy" id="118154"/>
    <lineage>
        <taxon>Eukaryota</taxon>
        <taxon>Metazoa</taxon>
        <taxon>Chordata</taxon>
        <taxon>Craniata</taxon>
        <taxon>Vertebrata</taxon>
        <taxon>Euteleostomi</taxon>
        <taxon>Actinopterygii</taxon>
        <taxon>Neopterygii</taxon>
        <taxon>Teleostei</taxon>
        <taxon>Anguilliformes</taxon>
        <taxon>Synaphobranchidae</taxon>
        <taxon>Synaphobranchus</taxon>
    </lineage>
</organism>
<dbReference type="GO" id="GO:0005615">
    <property type="term" value="C:extracellular space"/>
    <property type="evidence" value="ECO:0007669"/>
    <property type="project" value="TreeGrafter"/>
</dbReference>
<dbReference type="Gene3D" id="3.90.215.10">
    <property type="entry name" value="Gamma Fibrinogen, chain A, domain 1"/>
    <property type="match status" value="1"/>
</dbReference>
<evidence type="ECO:0000313" key="3">
    <source>
        <dbReference type="Proteomes" id="UP001152622"/>
    </source>
</evidence>
<dbReference type="PANTHER" id="PTHR19143:SF243">
    <property type="entry name" value="ANGIOPOIETIN-2"/>
    <property type="match status" value="1"/>
</dbReference>
<gene>
    <name evidence="2" type="ORF">SKAU_G00422080</name>
</gene>
<proteinExistence type="predicted"/>
<reference evidence="2" key="1">
    <citation type="journal article" date="2023" name="Science">
        <title>Genome structures resolve the early diversification of teleost fishes.</title>
        <authorList>
            <person name="Parey E."/>
            <person name="Louis A."/>
            <person name="Montfort J."/>
            <person name="Bouchez O."/>
            <person name="Roques C."/>
            <person name="Iampietro C."/>
            <person name="Lluch J."/>
            <person name="Castinel A."/>
            <person name="Donnadieu C."/>
            <person name="Desvignes T."/>
            <person name="Floi Bucao C."/>
            <person name="Jouanno E."/>
            <person name="Wen M."/>
            <person name="Mejri S."/>
            <person name="Dirks R."/>
            <person name="Jansen H."/>
            <person name="Henkel C."/>
            <person name="Chen W.J."/>
            <person name="Zahm M."/>
            <person name="Cabau C."/>
            <person name="Klopp C."/>
            <person name="Thompson A.W."/>
            <person name="Robinson-Rechavi M."/>
            <person name="Braasch I."/>
            <person name="Lecointre G."/>
            <person name="Bobe J."/>
            <person name="Postlethwait J.H."/>
            <person name="Berthelot C."/>
            <person name="Roest Crollius H."/>
            <person name="Guiguen Y."/>
        </authorList>
    </citation>
    <scope>NUCLEOTIDE SEQUENCE</scope>
    <source>
        <strain evidence="2">WJC10195</strain>
    </source>
</reference>
<dbReference type="SUPFAM" id="SSF56496">
    <property type="entry name" value="Fibrinogen C-terminal domain-like"/>
    <property type="match status" value="1"/>
</dbReference>
<dbReference type="Proteomes" id="UP001152622">
    <property type="component" value="Chromosome 24"/>
</dbReference>
<dbReference type="InterPro" id="IPR014716">
    <property type="entry name" value="Fibrinogen_a/b/g_C_1"/>
</dbReference>
<accession>A0A9Q1E6U1</accession>
<sequence>MLQLYSISLNTAPHTGTSLPCQKNPAISQRSEQLRGAGLGAVRGAWLGAVRGAGLRGFGDPSGEYWAGNDFIHQLTASQEYTLEVQLRDSEGNKAYSLYEHFHIDKNYRYHQPLV</sequence>
<dbReference type="EMBL" id="JAINUF010000024">
    <property type="protein sequence ID" value="KAJ8333312.1"/>
    <property type="molecule type" value="Genomic_DNA"/>
</dbReference>
<dbReference type="InterPro" id="IPR002181">
    <property type="entry name" value="Fibrinogen_a/b/g_C_dom"/>
</dbReference>
<keyword evidence="3" id="KW-1185">Reference proteome</keyword>
<dbReference type="InterPro" id="IPR050373">
    <property type="entry name" value="Fibrinogen_C-term_domain"/>
</dbReference>
<dbReference type="AlphaFoldDB" id="A0A9Q1E6U1"/>
<dbReference type="PANTHER" id="PTHR19143">
    <property type="entry name" value="FIBRINOGEN/TENASCIN/ANGIOPOEITIN"/>
    <property type="match status" value="1"/>
</dbReference>
<evidence type="ECO:0000313" key="2">
    <source>
        <dbReference type="EMBL" id="KAJ8333312.1"/>
    </source>
</evidence>
<comment type="caution">
    <text evidence="2">The sequence shown here is derived from an EMBL/GenBank/DDBJ whole genome shotgun (WGS) entry which is preliminary data.</text>
</comment>
<dbReference type="InterPro" id="IPR036056">
    <property type="entry name" value="Fibrinogen-like_C"/>
</dbReference>
<feature type="domain" description="Fibrinogen C-terminal" evidence="1">
    <location>
        <begin position="56"/>
        <end position="110"/>
    </location>
</feature>
<name>A0A9Q1E6U1_SYNKA</name>
<dbReference type="Pfam" id="PF00147">
    <property type="entry name" value="Fibrinogen_C"/>
    <property type="match status" value="1"/>
</dbReference>
<dbReference type="OrthoDB" id="7871457at2759"/>
<evidence type="ECO:0000259" key="1">
    <source>
        <dbReference type="Pfam" id="PF00147"/>
    </source>
</evidence>